<evidence type="ECO:0000256" key="5">
    <source>
        <dbReference type="SAM" id="SignalP"/>
    </source>
</evidence>
<reference evidence="7 8" key="1">
    <citation type="submission" date="2024-03" db="EMBL/GenBank/DDBJ databases">
        <title>Human intestinal bacterial collection.</title>
        <authorList>
            <person name="Pauvert C."/>
            <person name="Hitch T.C.A."/>
            <person name="Clavel T."/>
        </authorList>
    </citation>
    <scope>NUCLEOTIDE SEQUENCE [LARGE SCALE GENOMIC DNA]</scope>
    <source>
        <strain evidence="7 8">CLA-AP-H34</strain>
    </source>
</reference>
<gene>
    <name evidence="7" type="ORF">WMO45_11515</name>
</gene>
<dbReference type="Proteomes" id="UP001440599">
    <property type="component" value="Unassembled WGS sequence"/>
</dbReference>
<dbReference type="PROSITE" id="PS50022">
    <property type="entry name" value="FA58C_3"/>
    <property type="match status" value="2"/>
</dbReference>
<evidence type="ECO:0000259" key="6">
    <source>
        <dbReference type="PROSITE" id="PS50022"/>
    </source>
</evidence>
<dbReference type="Pfam" id="PF01915">
    <property type="entry name" value="Glyco_hydro_3_C"/>
    <property type="match status" value="1"/>
</dbReference>
<feature type="chain" id="PRO_5047064758" evidence="5">
    <location>
        <begin position="27"/>
        <end position="1532"/>
    </location>
</feature>
<dbReference type="GO" id="GO:0016787">
    <property type="term" value="F:hydrolase activity"/>
    <property type="evidence" value="ECO:0007669"/>
    <property type="project" value="UniProtKB-KW"/>
</dbReference>
<name>A0ABV1ERC7_9FIRM</name>
<dbReference type="SUPFAM" id="SSF52279">
    <property type="entry name" value="Beta-D-glucan exohydrolase, C-terminal domain"/>
    <property type="match status" value="1"/>
</dbReference>
<evidence type="ECO:0000313" key="8">
    <source>
        <dbReference type="Proteomes" id="UP001440599"/>
    </source>
</evidence>
<dbReference type="RefSeq" id="WP_349140925.1">
    <property type="nucleotide sequence ID" value="NZ_JBBMFT010000009.1"/>
</dbReference>
<dbReference type="PANTHER" id="PTHR42715">
    <property type="entry name" value="BETA-GLUCOSIDASE"/>
    <property type="match status" value="1"/>
</dbReference>
<dbReference type="SUPFAM" id="SSF49785">
    <property type="entry name" value="Galactose-binding domain-like"/>
    <property type="match status" value="2"/>
</dbReference>
<feature type="domain" description="F5/8 type C" evidence="6">
    <location>
        <begin position="1221"/>
        <end position="1381"/>
    </location>
</feature>
<evidence type="ECO:0000256" key="2">
    <source>
        <dbReference type="ARBA" id="ARBA00022801"/>
    </source>
</evidence>
<dbReference type="Gene3D" id="2.60.120.260">
    <property type="entry name" value="Galactose-binding domain-like"/>
    <property type="match status" value="2"/>
</dbReference>
<protein>
    <submittedName>
        <fullName evidence="7">Glycoside hydrolase family 3 C-terminal domain-containing protein</fullName>
    </submittedName>
</protein>
<dbReference type="PRINTS" id="PR00133">
    <property type="entry name" value="GLHYDRLASE3"/>
</dbReference>
<dbReference type="Gene3D" id="3.40.50.1700">
    <property type="entry name" value="Glycoside hydrolase family 3 C-terminal domain"/>
    <property type="match status" value="1"/>
</dbReference>
<dbReference type="Gene3D" id="3.20.20.300">
    <property type="entry name" value="Glycoside hydrolase, family 3, N-terminal domain"/>
    <property type="match status" value="1"/>
</dbReference>
<comment type="caution">
    <text evidence="7">The sequence shown here is derived from an EMBL/GenBank/DDBJ whole genome shotgun (WGS) entry which is preliminary data.</text>
</comment>
<dbReference type="InterPro" id="IPR013783">
    <property type="entry name" value="Ig-like_fold"/>
</dbReference>
<sequence length="1532" mass="165718">MKHMRRLLALGLTAVMVGGLLPQAGAYNAEPSEATGNMGGIEMARTVAEEGMVLLENRAVGESGEKALPLSKGEKVAIFGINQVDFIWGGGGSGNFESANDQVGYVSLYDGLKAKEDAGYLTLYDDLYQSYQDYYDNYWKNDGRTYGYGTTQGAVIMFGGEMAVTEEQVNQAAANADTAIVTIGRPAGEDSDRKSGKGDFLLSDNEQAMLDAVEAAGFEKVIVILNVTGVVDTSWLKDNADIDAAMVVYLPGMDGGTAMADVLCGDAYPSGKLVDTWAASLDDYSTTANFGVSNPNYEEDIYVGYRYFETIPGAAEKVNYEFGYGLSYADFAITDQTVEVTGEGRDRTVTVTAKVTNNSDTYSGKEVVQVYYGAPEGALDQPARELAAFAKTGELGPGASETVTMSFAFDDMASYDDVGRTGHEAAYVLEAGDYTFYVGNSVRNAQQVDTYKLSALEVVEQLEHHMVPDTTKLTQRLTSDGTYEALTQTESAPKDSVTEAEMKAKYTNPPESDDPFITFPEVVEAFNAANAPDADEQAQQAADDLLTTFISRMTDDELIKMVGCTNPESNKGHRTGLAGLDVYGIPLIGTSNGPAGIQYNGSKKTWETTSTFYPCATMQASTWNMELIEQLGAAMGNEARYFGMSLWQAPGMNIHRNPLGGRNFEYFSEDPYLTGKMGVAITNGVQSQKFASQLKHFACNNQETNRWDGDSRVSERALREIYLKGFQITVEEAHPWSIMSSYNCINGTHSTANYELLNEVLRDEWGFDGFVMTDFYAHTSHLDDVLNGGDVKAPAVSPDPNALRAALANGTLQRWQLERSTENLLRFVLKTQDAQDCIDSFTYTVSLSVNNEAVTVNNDKIQLSGPLTWGEFKASIVDSYNQSYELRTAAGEPVSDEATELTVGMKLVVTAEDGVTQKTYLFSNTSLALDQPAKASHVENSNTADLAVDGDMNTRWSGFSSNYVWGDWIEVDLGEGYYLSQIDASHYKGVERTYKYEIWVKGDEGTDWGNTGKDRDLAAEGYTQIVADGTSEKVTTVSDAVPEDAGLVRYVLIKVTDSPDKSAFGPSVCELEVYGWRLSSDAYSIDEDAKTIQIPANELADTVKQNLKLTGSATLKIGNSSAWIADGDKITVTDSLGRETVYTVESVPLLSQPEPYTLLPLYAGASLSVETAEGAACQWYSNTTASNEGGQAIPGATGKTLTLSTDTEGTYYYYCVVGGIASNPATVVVTGNLALDKTVRASCEENSTNSADKAVDGDPDTRWSGYDKSVDSGWGHWLEVDLGDVWHISSVDSQYYRPTERAYDYQLWAKADGEWGEGAAKDKDFAEQGYTQIFTGNTNYQTSVHDVLDQQLVRYLVVKVPSGEGANAKAPSINELTIHGWRLESAYPVDETERTITIPAELSKDAFLSNVSLVGLEGAQLSLSTAGDIILNGDILTVSDAEGTELYTYTLTDGQVPAVTYAVTYALTNLTADGAPAQVEEGQPLNVTLTAEEGYLLPETVTVTMAGETLTAGEGYTYDSETGALSIAAVTG</sequence>
<dbReference type="Pfam" id="PF00933">
    <property type="entry name" value="Glyco_hydro_3"/>
    <property type="match status" value="1"/>
</dbReference>
<dbReference type="InterPro" id="IPR026891">
    <property type="entry name" value="Fn3-like"/>
</dbReference>
<dbReference type="InterPro" id="IPR008979">
    <property type="entry name" value="Galactose-bd-like_sf"/>
</dbReference>
<dbReference type="InterPro" id="IPR036881">
    <property type="entry name" value="Glyco_hydro_3_C_sf"/>
</dbReference>
<dbReference type="Pfam" id="PF14310">
    <property type="entry name" value="Fn3-like"/>
    <property type="match status" value="1"/>
</dbReference>
<organism evidence="7 8">
    <name type="scientific">Flavonifractor hominis</name>
    <dbReference type="NCBI Taxonomy" id="3133178"/>
    <lineage>
        <taxon>Bacteria</taxon>
        <taxon>Bacillati</taxon>
        <taxon>Bacillota</taxon>
        <taxon>Clostridia</taxon>
        <taxon>Eubacteriales</taxon>
        <taxon>Oscillospiraceae</taxon>
        <taxon>Flavonifractor</taxon>
    </lineage>
</organism>
<dbReference type="InterPro" id="IPR050288">
    <property type="entry name" value="Cellulose_deg_GH3"/>
</dbReference>
<accession>A0ABV1ERC7</accession>
<evidence type="ECO:0000256" key="1">
    <source>
        <dbReference type="ARBA" id="ARBA00005336"/>
    </source>
</evidence>
<dbReference type="InterPro" id="IPR036962">
    <property type="entry name" value="Glyco_hydro_3_N_sf"/>
</dbReference>
<dbReference type="InterPro" id="IPR017853">
    <property type="entry name" value="GH"/>
</dbReference>
<feature type="domain" description="F5/8 type C" evidence="6">
    <location>
        <begin position="908"/>
        <end position="1076"/>
    </location>
</feature>
<feature type="region of interest" description="Disordered" evidence="4">
    <location>
        <begin position="488"/>
        <end position="514"/>
    </location>
</feature>
<feature type="non-terminal residue" evidence="7">
    <location>
        <position position="1532"/>
    </location>
</feature>
<evidence type="ECO:0000256" key="3">
    <source>
        <dbReference type="ARBA" id="ARBA00023295"/>
    </source>
</evidence>
<dbReference type="SMART" id="SM01217">
    <property type="entry name" value="Fn3_like"/>
    <property type="match status" value="1"/>
</dbReference>
<keyword evidence="5" id="KW-0732">Signal</keyword>
<evidence type="ECO:0000256" key="4">
    <source>
        <dbReference type="SAM" id="MobiDB-lite"/>
    </source>
</evidence>
<evidence type="ECO:0000313" key="7">
    <source>
        <dbReference type="EMBL" id="MEQ2457153.1"/>
    </source>
</evidence>
<dbReference type="InterPro" id="IPR001764">
    <property type="entry name" value="Glyco_hydro_3_N"/>
</dbReference>
<dbReference type="InterPro" id="IPR000421">
    <property type="entry name" value="FA58C"/>
</dbReference>
<dbReference type="SUPFAM" id="SSF51445">
    <property type="entry name" value="(Trans)glycosidases"/>
    <property type="match status" value="1"/>
</dbReference>
<feature type="compositionally biased region" description="Basic and acidic residues" evidence="4">
    <location>
        <begin position="492"/>
        <end position="504"/>
    </location>
</feature>
<dbReference type="PANTHER" id="PTHR42715:SF10">
    <property type="entry name" value="BETA-GLUCOSIDASE"/>
    <property type="match status" value="1"/>
</dbReference>
<keyword evidence="8" id="KW-1185">Reference proteome</keyword>
<dbReference type="EMBL" id="JBBMFT010000009">
    <property type="protein sequence ID" value="MEQ2457153.1"/>
    <property type="molecule type" value="Genomic_DNA"/>
</dbReference>
<comment type="similarity">
    <text evidence="1">Belongs to the glycosyl hydrolase 3 family.</text>
</comment>
<dbReference type="InterPro" id="IPR002772">
    <property type="entry name" value="Glyco_hydro_3_C"/>
</dbReference>
<keyword evidence="2 7" id="KW-0378">Hydrolase</keyword>
<dbReference type="Gene3D" id="2.60.40.10">
    <property type="entry name" value="Immunoglobulins"/>
    <property type="match status" value="1"/>
</dbReference>
<feature type="signal peptide" evidence="5">
    <location>
        <begin position="1"/>
        <end position="26"/>
    </location>
</feature>
<proteinExistence type="inferred from homology"/>
<dbReference type="Pfam" id="PF00754">
    <property type="entry name" value="F5_F8_type_C"/>
    <property type="match status" value="2"/>
</dbReference>
<keyword evidence="3" id="KW-0326">Glycosidase</keyword>